<keyword evidence="5" id="KW-0378">Hydrolase</keyword>
<dbReference type="InterPro" id="IPR045155">
    <property type="entry name" value="Beta-lactam_cat"/>
</dbReference>
<proteinExistence type="predicted"/>
<dbReference type="PROSITE" id="PS51257">
    <property type="entry name" value="PROKAR_LIPOPROTEIN"/>
    <property type="match status" value="1"/>
</dbReference>
<keyword evidence="6" id="KW-1185">Reference proteome</keyword>
<dbReference type="InterPro" id="IPR012338">
    <property type="entry name" value="Beta-lactam/transpept-like"/>
</dbReference>
<dbReference type="GO" id="GO:0008800">
    <property type="term" value="F:beta-lactamase activity"/>
    <property type="evidence" value="ECO:0007669"/>
    <property type="project" value="InterPro"/>
</dbReference>
<feature type="domain" description="ORF 12 gene product N-terminal" evidence="4">
    <location>
        <begin position="51"/>
        <end position="143"/>
    </location>
</feature>
<evidence type="ECO:0000256" key="2">
    <source>
        <dbReference type="SAM" id="SignalP"/>
    </source>
</evidence>
<evidence type="ECO:0000313" key="5">
    <source>
        <dbReference type="EMBL" id="NNH22302.1"/>
    </source>
</evidence>
<evidence type="ECO:0000259" key="4">
    <source>
        <dbReference type="Pfam" id="PF18042"/>
    </source>
</evidence>
<feature type="region of interest" description="Disordered" evidence="1">
    <location>
        <begin position="27"/>
        <end position="46"/>
    </location>
</feature>
<dbReference type="RefSeq" id="WP_171202154.1">
    <property type="nucleotide sequence ID" value="NZ_BAAANP010000024.1"/>
</dbReference>
<evidence type="ECO:0000256" key="1">
    <source>
        <dbReference type="SAM" id="MobiDB-lite"/>
    </source>
</evidence>
<feature type="signal peptide" evidence="2">
    <location>
        <begin position="1"/>
        <end position="26"/>
    </location>
</feature>
<sequence length="463" mass="46965">MARAGRATRTAAPVALLALVSAGCTGGSEPGSGATGAPSPPAASPSAVALPGTPVGEAAGWVLDQLAAGAGPTPEEARQRFSPGFLDQLGATPVAEVFDGLRALGPWTPTAFDGSETEALLSLATGSGTAYRMQVVVDADGVIGGLLFTEDTVAGREVATSWSEVADDLAGLAEETHLLAARVEDGACVPVDPAAVVAADEPAPLGSVFKLHVLGAVAAAVEDGSLAWDDELVVTDDVRSLPSGELQDAPEGAAVSVREAAGGMIAISDNTAADLLATTVGRPAVEAAVTALGTEDVSGLVPFLTTREVFTLGWGAPALLERWPDADVAERRQLLAELPSDLGGVEAADVTTPVWQRDVGWRASAEDVCRAHVGLQELAGRPGLEPVREVLAENPGLPLDEDVWDYAAFKGGSAPGVLAASWYLERADGEQLVLVAQAADGGAVDQPLFFAVVQDALGIIAEA</sequence>
<dbReference type="Gene3D" id="3.40.710.10">
    <property type="entry name" value="DD-peptidase/beta-lactamase superfamily"/>
    <property type="match status" value="1"/>
</dbReference>
<dbReference type="Pfam" id="PF18042">
    <property type="entry name" value="ORF_12_N"/>
    <property type="match status" value="1"/>
</dbReference>
<evidence type="ECO:0000313" key="6">
    <source>
        <dbReference type="Proteomes" id="UP000555552"/>
    </source>
</evidence>
<dbReference type="GO" id="GO:0030655">
    <property type="term" value="P:beta-lactam antibiotic catabolic process"/>
    <property type="evidence" value="ECO:0007669"/>
    <property type="project" value="InterPro"/>
</dbReference>
<dbReference type="InterPro" id="IPR000871">
    <property type="entry name" value="Beta-lactam_class-A"/>
</dbReference>
<keyword evidence="2" id="KW-0732">Signal</keyword>
<dbReference type="Gene3D" id="1.10.8.620">
    <property type="entry name" value="ORF12 helical bundle domain-like"/>
    <property type="match status" value="1"/>
</dbReference>
<gene>
    <name evidence="5" type="ORF">HLB09_04215</name>
</gene>
<dbReference type="Gene3D" id="3.10.450.280">
    <property type="match status" value="1"/>
</dbReference>
<evidence type="ECO:0000259" key="3">
    <source>
        <dbReference type="Pfam" id="PF13354"/>
    </source>
</evidence>
<dbReference type="AlphaFoldDB" id="A0A849BNB9"/>
<feature type="chain" id="PRO_5038734936" evidence="2">
    <location>
        <begin position="27"/>
        <end position="463"/>
    </location>
</feature>
<dbReference type="SUPFAM" id="SSF56601">
    <property type="entry name" value="beta-lactamase/transpeptidase-like"/>
    <property type="match status" value="1"/>
</dbReference>
<reference evidence="5 6" key="1">
    <citation type="submission" date="2020-05" db="EMBL/GenBank/DDBJ databases">
        <title>MicrobeNet Type strains.</title>
        <authorList>
            <person name="Nicholson A.C."/>
        </authorList>
    </citation>
    <scope>NUCLEOTIDE SEQUENCE [LARGE SCALE GENOMIC DNA]</scope>
    <source>
        <strain evidence="5 6">JCM 14547</strain>
    </source>
</reference>
<comment type="caution">
    <text evidence="5">The sequence shown here is derived from an EMBL/GenBank/DDBJ whole genome shotgun (WGS) entry which is preliminary data.</text>
</comment>
<accession>A0A849BNB9</accession>
<dbReference type="Proteomes" id="UP000555552">
    <property type="component" value="Unassembled WGS sequence"/>
</dbReference>
<dbReference type="PANTHER" id="PTHR35333:SF5">
    <property type="entry name" value="CONSERVED LIPOPROTEIN LPQF-RELATED"/>
    <property type="match status" value="1"/>
</dbReference>
<dbReference type="Pfam" id="PF13354">
    <property type="entry name" value="Beta-lactamase2"/>
    <property type="match status" value="1"/>
</dbReference>
<dbReference type="PANTHER" id="PTHR35333">
    <property type="entry name" value="BETA-LACTAMASE"/>
    <property type="match status" value="1"/>
</dbReference>
<dbReference type="InterPro" id="IPR040846">
    <property type="entry name" value="ORF_12_N"/>
</dbReference>
<dbReference type="GO" id="GO:0046677">
    <property type="term" value="P:response to antibiotic"/>
    <property type="evidence" value="ECO:0007669"/>
    <property type="project" value="InterPro"/>
</dbReference>
<dbReference type="EMBL" id="JABEMA010000032">
    <property type="protein sequence ID" value="NNH22302.1"/>
    <property type="molecule type" value="Genomic_DNA"/>
</dbReference>
<feature type="domain" description="Beta-lactamase class A catalytic" evidence="3">
    <location>
        <begin position="196"/>
        <end position="296"/>
    </location>
</feature>
<name>A0A849BNB9_9ACTN</name>
<protein>
    <submittedName>
        <fullName evidence="5">Serine hydrolase</fullName>
    </submittedName>
</protein>
<organism evidence="5 6">
    <name type="scientific">Pseudokineococcus marinus</name>
    <dbReference type="NCBI Taxonomy" id="351215"/>
    <lineage>
        <taxon>Bacteria</taxon>
        <taxon>Bacillati</taxon>
        <taxon>Actinomycetota</taxon>
        <taxon>Actinomycetes</taxon>
        <taxon>Kineosporiales</taxon>
        <taxon>Kineosporiaceae</taxon>
        <taxon>Pseudokineococcus</taxon>
    </lineage>
</organism>